<sequence length="408" mass="47947">MTDERNTLKCIFGRSFDDLQLRNKLSQLCATYLGGIWTTVPSEQIRIATQRGGSNNKILMVELPDEMKFEYNKSMHKVILRIYENLNENNELPEGIITAVLSERRLSPRLLGIFPGGRFEEYIPSRPLTNDEYCKAWLNIFVAQEVGRILARIHSLDMPISKECRLAQFVDDMIERLRSSDRWKTQNYPMHTTLAKVDKAFYPDLITIDLLAEELEICKKCLAQSGSPLVFSNNDLHEGNLLLRDGIKITDQGLIGRKDDEDPIILIDYEYGCYYYRGFDLCHYCVECCLHNEGNIWPYYEVKQNQWPNEAIQRLYISAYIDEAMKICVDNNGKRIQCIRDLSIDREISINHLLNEIRQFAAFPHLFWAIWSFEHAEITQTNFDHFEYAFDRLALYYYWKSEMLKYLN</sequence>
<dbReference type="Proteomes" id="UP000278627">
    <property type="component" value="Unassembled WGS sequence"/>
</dbReference>
<dbReference type="GO" id="GO:0004103">
    <property type="term" value="F:choline kinase activity"/>
    <property type="evidence" value="ECO:0007669"/>
    <property type="project" value="TreeGrafter"/>
</dbReference>
<evidence type="ECO:0000256" key="3">
    <source>
        <dbReference type="ARBA" id="ARBA00038211"/>
    </source>
</evidence>
<evidence type="ECO:0000313" key="4">
    <source>
        <dbReference type="EMBL" id="VDN95213.1"/>
    </source>
</evidence>
<dbReference type="Pfam" id="PF01633">
    <property type="entry name" value="Choline_kinase"/>
    <property type="match status" value="1"/>
</dbReference>
<dbReference type="PANTHER" id="PTHR22603">
    <property type="entry name" value="CHOLINE/ETHANOALAMINE KINASE"/>
    <property type="match status" value="1"/>
</dbReference>
<dbReference type="WBParaSite" id="BPAG_0001410001-mRNA-1">
    <property type="protein sequence ID" value="BPAG_0001410001-mRNA-1"/>
    <property type="gene ID" value="BPAG_0001410001"/>
</dbReference>
<keyword evidence="5" id="KW-1185">Reference proteome</keyword>
<comment type="similarity">
    <text evidence="3">Belongs to the choline/ethanolamine kinase family.</text>
</comment>
<keyword evidence="2" id="KW-1208">Phospholipid metabolism</keyword>
<dbReference type="InterPro" id="IPR011009">
    <property type="entry name" value="Kinase-like_dom_sf"/>
</dbReference>
<evidence type="ECO:0000256" key="2">
    <source>
        <dbReference type="ARBA" id="ARBA00023264"/>
    </source>
</evidence>
<dbReference type="GO" id="GO:0006646">
    <property type="term" value="P:phosphatidylethanolamine biosynthetic process"/>
    <property type="evidence" value="ECO:0007669"/>
    <property type="project" value="TreeGrafter"/>
</dbReference>
<keyword evidence="1" id="KW-0443">Lipid metabolism</keyword>
<dbReference type="PANTHER" id="PTHR22603:SF93">
    <property type="entry name" value="RE24176P"/>
    <property type="match status" value="1"/>
</dbReference>
<reference evidence="6" key="1">
    <citation type="submission" date="2017-02" db="UniProtKB">
        <authorList>
            <consortium name="WormBaseParasite"/>
        </authorList>
    </citation>
    <scope>IDENTIFICATION</scope>
</reference>
<keyword evidence="1" id="KW-0594">Phospholipid biosynthesis</keyword>
<evidence type="ECO:0000313" key="6">
    <source>
        <dbReference type="WBParaSite" id="BPAG_0001410001-mRNA-1"/>
    </source>
</evidence>
<keyword evidence="1" id="KW-0444">Lipid biosynthesis</keyword>
<dbReference type="AlphaFoldDB" id="A0A0N4TYK3"/>
<reference evidence="4 5" key="2">
    <citation type="submission" date="2018-11" db="EMBL/GenBank/DDBJ databases">
        <authorList>
            <consortium name="Pathogen Informatics"/>
        </authorList>
    </citation>
    <scope>NUCLEOTIDE SEQUENCE [LARGE SCALE GENOMIC DNA]</scope>
</reference>
<protein>
    <submittedName>
        <fullName evidence="6">Choline/ethanolamine kinase</fullName>
    </submittedName>
</protein>
<dbReference type="EMBL" id="UZAD01013499">
    <property type="protein sequence ID" value="VDN95213.1"/>
    <property type="molecule type" value="Genomic_DNA"/>
</dbReference>
<proteinExistence type="inferred from homology"/>
<name>A0A0N4TYK3_BRUPA</name>
<evidence type="ECO:0000256" key="1">
    <source>
        <dbReference type="ARBA" id="ARBA00023209"/>
    </source>
</evidence>
<gene>
    <name evidence="4" type="ORF">BPAG_LOCUS14028</name>
</gene>
<dbReference type="Gene3D" id="3.30.200.20">
    <property type="entry name" value="Phosphorylase Kinase, domain 1"/>
    <property type="match status" value="1"/>
</dbReference>
<dbReference type="SUPFAM" id="SSF56112">
    <property type="entry name" value="Protein kinase-like (PK-like)"/>
    <property type="match status" value="1"/>
</dbReference>
<organism evidence="6">
    <name type="scientific">Brugia pahangi</name>
    <name type="common">Filarial nematode worm</name>
    <dbReference type="NCBI Taxonomy" id="6280"/>
    <lineage>
        <taxon>Eukaryota</taxon>
        <taxon>Metazoa</taxon>
        <taxon>Ecdysozoa</taxon>
        <taxon>Nematoda</taxon>
        <taxon>Chromadorea</taxon>
        <taxon>Rhabditida</taxon>
        <taxon>Spirurina</taxon>
        <taxon>Spiruromorpha</taxon>
        <taxon>Filarioidea</taxon>
        <taxon>Onchocercidae</taxon>
        <taxon>Brugia</taxon>
    </lineage>
</organism>
<dbReference type="GO" id="GO:0005737">
    <property type="term" value="C:cytoplasm"/>
    <property type="evidence" value="ECO:0007669"/>
    <property type="project" value="TreeGrafter"/>
</dbReference>
<dbReference type="STRING" id="6280.A0A0N4TYK3"/>
<accession>A0A0N4TYK3</accession>
<dbReference type="Gene3D" id="3.90.1200.10">
    <property type="match status" value="1"/>
</dbReference>
<dbReference type="GO" id="GO:0004305">
    <property type="term" value="F:ethanolamine kinase activity"/>
    <property type="evidence" value="ECO:0007669"/>
    <property type="project" value="TreeGrafter"/>
</dbReference>
<evidence type="ECO:0000313" key="5">
    <source>
        <dbReference type="Proteomes" id="UP000278627"/>
    </source>
</evidence>